<dbReference type="Pfam" id="PF22907">
    <property type="entry name" value="Ams1-like_1st"/>
    <property type="match status" value="1"/>
</dbReference>
<dbReference type="Pfam" id="PF17677">
    <property type="entry name" value="Glyco_hydro38C2"/>
    <property type="match status" value="1"/>
</dbReference>
<dbReference type="RefSeq" id="WP_136642112.1">
    <property type="nucleotide sequence ID" value="NZ_QYRT01000015.1"/>
</dbReference>
<dbReference type="InterPro" id="IPR000602">
    <property type="entry name" value="Glyco_hydro_38_N"/>
</dbReference>
<dbReference type="GO" id="GO:0006013">
    <property type="term" value="P:mannose metabolic process"/>
    <property type="evidence" value="ECO:0007669"/>
    <property type="project" value="InterPro"/>
</dbReference>
<dbReference type="InterPro" id="IPR015341">
    <property type="entry name" value="Glyco_hydro_38_cen"/>
</dbReference>
<dbReference type="Proteomes" id="UP000306192">
    <property type="component" value="Unassembled WGS sequence"/>
</dbReference>
<sequence length="1033" mass="114123">MHDDGKQIEMRLARFVRDRLQNALYRQTLDVTLTSHTLAGEPTGFEQATAGEFSPFALGQVWGAPWSTTWFRLSAEVPERWFESTSAGTTGIELVLDLGFNWHRAGYQAEGLLYSLEGRPLKGINPLNAHFDLTGMTSIDSRSVELFLEAAANPDFDIEEFRFRPTSLGDKATAGAVPQYTFRECSIALLDREVWELRADISVLSGLLEVLPRTLPRRASIERALEDMLNIVDPNDVSGTASLGRAALVGVLSATAYESAHAVVAIGHAHIDSAWLWPIRETIRKCARTFSNVLDLMDHDETFRFAASSAQQFAWMKTHYPTIFERITSKVRSGQFIPVGGMWVESDTNLPGGEALMRQFLHGKTFFREEFGIDSEEVWLPDSFGYSGALPQIARLAGAKWMLTQKMSWSHTNFLPHHTFFWEGIDGSQIFTHLPPVDTYVAELTAVELAHAEANFREKGRATVSLVPFGYGDGGGGPTREMVATAKRLASLEGSPTVEMAAPADFFRRAEAEYAHPPVWVGEMYLESHRGTYTSQAPTKQGNRRSEHLLREAELWASTSSVRTGAPYPYDELDEVWKTVLLLQFHDILPGSSIAWVHREAETSYEAIAQRLEAVIARSLRELSGVGSIDLLANALPDASAGVGSLAIGRPVFDSSSLPVRVTRINGSIELDNGLVRLRIDPHGLLVSLIDLSSGREAIPAGERANLLQLHADIPNEWDAWDIDRHYLSASTDITDVVGIDVDDDASGNRVCISVARRFGSSQAVQRISIERGSTLVGITIEVDWHERQKLLKLAFPLAVKADTAASEIQFGHVYRPTHSNTSWQYAQFETPAHRWVHVGEPGFGVAVANDSTYGYDIRRHTRADRTPVMVVRASLLRAPLYPDPESDQGHHRFGFSLRAAATIGDAIADGYSLNVPPRAFKGERQTAPIVRVSDVGVVVESVKLAEDRSGDVIVRLYEARGDQRPVTVRVEAAVISIRCVDGLERDDLTIHPAPVLGEASIHLVLRPFQIVTLRVVLASTHEVERNGLPTDL</sequence>
<keyword evidence="2" id="KW-0479">Metal-binding</keyword>
<dbReference type="InterPro" id="IPR041147">
    <property type="entry name" value="GH38_C"/>
</dbReference>
<comment type="similarity">
    <text evidence="1">Belongs to the glycosyl hydrolase 38 family.</text>
</comment>
<dbReference type="GO" id="GO:0004559">
    <property type="term" value="F:alpha-mannosidase activity"/>
    <property type="evidence" value="ECO:0007669"/>
    <property type="project" value="InterPro"/>
</dbReference>
<dbReference type="Gene3D" id="3.20.110.10">
    <property type="entry name" value="Glycoside hydrolase 38, N terminal domain"/>
    <property type="match status" value="1"/>
</dbReference>
<dbReference type="InterPro" id="IPR028995">
    <property type="entry name" value="Glyco_hydro_57/38_cen_sf"/>
</dbReference>
<dbReference type="Pfam" id="PF01074">
    <property type="entry name" value="Glyco_hydro_38N"/>
    <property type="match status" value="1"/>
</dbReference>
<dbReference type="InterPro" id="IPR037094">
    <property type="entry name" value="Glyco_hydro_38_cen_sf"/>
</dbReference>
<dbReference type="SUPFAM" id="SSF88688">
    <property type="entry name" value="Families 57/38 glycoside transferase middle domain"/>
    <property type="match status" value="1"/>
</dbReference>
<name>A0A4V4RGE7_9MICO</name>
<dbReference type="InterPro" id="IPR011013">
    <property type="entry name" value="Gal_mutarotase_sf_dom"/>
</dbReference>
<dbReference type="OrthoDB" id="9772207at2"/>
<dbReference type="SUPFAM" id="SSF74650">
    <property type="entry name" value="Galactose mutarotase-like"/>
    <property type="match status" value="1"/>
</dbReference>
<feature type="domain" description="Glycoside hydrolase family 38 central" evidence="5">
    <location>
        <begin position="527"/>
        <end position="605"/>
    </location>
</feature>
<dbReference type="EMBL" id="QYRT01000015">
    <property type="protein sequence ID" value="TIH36644.1"/>
    <property type="molecule type" value="Genomic_DNA"/>
</dbReference>
<dbReference type="GO" id="GO:0046872">
    <property type="term" value="F:metal ion binding"/>
    <property type="evidence" value="ECO:0007669"/>
    <property type="project" value="UniProtKB-KW"/>
</dbReference>
<evidence type="ECO:0000313" key="6">
    <source>
        <dbReference type="EMBL" id="TIH36644.1"/>
    </source>
</evidence>
<dbReference type="SUPFAM" id="SSF88713">
    <property type="entry name" value="Glycoside hydrolase/deacetylase"/>
    <property type="match status" value="1"/>
</dbReference>
<dbReference type="InterPro" id="IPR011330">
    <property type="entry name" value="Glyco_hydro/deAcase_b/a-brl"/>
</dbReference>
<dbReference type="GO" id="GO:0030246">
    <property type="term" value="F:carbohydrate binding"/>
    <property type="evidence" value="ECO:0007669"/>
    <property type="project" value="InterPro"/>
</dbReference>
<evidence type="ECO:0000256" key="2">
    <source>
        <dbReference type="ARBA" id="ARBA00022723"/>
    </source>
</evidence>
<dbReference type="Gene3D" id="1.20.1270.50">
    <property type="entry name" value="Glycoside hydrolase family 38, central domain"/>
    <property type="match status" value="1"/>
</dbReference>
<comment type="caution">
    <text evidence="6">The sequence shown here is derived from an EMBL/GenBank/DDBJ whole genome shotgun (WGS) entry which is preliminary data.</text>
</comment>
<dbReference type="InterPro" id="IPR027291">
    <property type="entry name" value="Glyco_hydro_38_N_sf"/>
</dbReference>
<dbReference type="GO" id="GO:0009313">
    <property type="term" value="P:oligosaccharide catabolic process"/>
    <property type="evidence" value="ECO:0007669"/>
    <property type="project" value="TreeGrafter"/>
</dbReference>
<evidence type="ECO:0000313" key="7">
    <source>
        <dbReference type="Proteomes" id="UP000306192"/>
    </source>
</evidence>
<organism evidence="6 7">
    <name type="scientific">Subtercola vilae</name>
    <dbReference type="NCBI Taxonomy" id="2056433"/>
    <lineage>
        <taxon>Bacteria</taxon>
        <taxon>Bacillati</taxon>
        <taxon>Actinomycetota</taxon>
        <taxon>Actinomycetes</taxon>
        <taxon>Micrococcales</taxon>
        <taxon>Microbacteriaceae</taxon>
        <taxon>Subtercola</taxon>
    </lineage>
</organism>
<dbReference type="PANTHER" id="PTHR46017:SF1">
    <property type="entry name" value="ALPHA-MANNOSIDASE 2C1"/>
    <property type="match status" value="1"/>
</dbReference>
<evidence type="ECO:0000256" key="1">
    <source>
        <dbReference type="ARBA" id="ARBA00009792"/>
    </source>
</evidence>
<gene>
    <name evidence="6" type="ORF">D4765_09775</name>
</gene>
<evidence type="ECO:0000256" key="3">
    <source>
        <dbReference type="ARBA" id="ARBA00022801"/>
    </source>
</evidence>
<keyword evidence="7" id="KW-1185">Reference proteome</keyword>
<dbReference type="PANTHER" id="PTHR46017">
    <property type="entry name" value="ALPHA-MANNOSIDASE 2C1"/>
    <property type="match status" value="1"/>
</dbReference>
<dbReference type="Pfam" id="PF09261">
    <property type="entry name" value="Alpha-mann_mid"/>
    <property type="match status" value="1"/>
</dbReference>
<dbReference type="FunFam" id="1.20.1270.50:FF:000004">
    <property type="entry name" value="alpha-mannosidase 2C1 isoform X1"/>
    <property type="match status" value="1"/>
</dbReference>
<dbReference type="SMART" id="SM00872">
    <property type="entry name" value="Alpha-mann_mid"/>
    <property type="match status" value="1"/>
</dbReference>
<dbReference type="InterPro" id="IPR011682">
    <property type="entry name" value="Glyco_hydro_38_C"/>
</dbReference>
<dbReference type="CDD" id="cd10789">
    <property type="entry name" value="GH38N_AMII_ER_cytosolic"/>
    <property type="match status" value="1"/>
</dbReference>
<dbReference type="InterPro" id="IPR054723">
    <property type="entry name" value="Ams1-like_N"/>
</dbReference>
<dbReference type="AlphaFoldDB" id="A0A4V4RGE7"/>
<proteinExistence type="inferred from homology"/>
<keyword evidence="3" id="KW-0378">Hydrolase</keyword>
<reference evidence="6 7" key="1">
    <citation type="journal article" date="2019" name="Microorganisms">
        <title>Systematic Affiliation and Genome Analysis of Subtercola vilae DB165(T) with Particular Emphasis on Cold Adaptation of an Isolate from a High-Altitude Cold Volcano Lake.</title>
        <authorList>
            <person name="Villalobos A.S."/>
            <person name="Wiese J."/>
            <person name="Imhoff J.F."/>
            <person name="Dorador C."/>
            <person name="Keller A."/>
            <person name="Hentschel U."/>
        </authorList>
    </citation>
    <scope>NUCLEOTIDE SEQUENCE [LARGE SCALE GENOMIC DNA]</scope>
    <source>
        <strain evidence="6 7">DB165</strain>
    </source>
</reference>
<dbReference type="FunFam" id="3.20.110.10:FF:000002">
    <property type="entry name" value="alpha-mannosidase 2C1 isoform X1"/>
    <property type="match status" value="1"/>
</dbReference>
<dbReference type="Pfam" id="PF07748">
    <property type="entry name" value="Glyco_hydro_38C"/>
    <property type="match status" value="1"/>
</dbReference>
<protein>
    <submittedName>
        <fullName evidence="6">Alpha-mannosidase</fullName>
    </submittedName>
</protein>
<keyword evidence="4" id="KW-0326">Glycosidase</keyword>
<evidence type="ECO:0000256" key="4">
    <source>
        <dbReference type="ARBA" id="ARBA00023295"/>
    </source>
</evidence>
<evidence type="ECO:0000259" key="5">
    <source>
        <dbReference type="SMART" id="SM00872"/>
    </source>
</evidence>
<accession>A0A4V4RGE7</accession>
<dbReference type="Gene3D" id="2.70.98.30">
    <property type="entry name" value="Golgi alpha-mannosidase II, domain 4"/>
    <property type="match status" value="1"/>
</dbReference>